<feature type="region of interest" description="Disordered" evidence="1">
    <location>
        <begin position="1"/>
        <end position="27"/>
    </location>
</feature>
<name>A0ABU1IAS5_9BURK</name>
<dbReference type="RefSeq" id="WP_309827125.1">
    <property type="nucleotide sequence ID" value="NZ_JAVIZX010000001.1"/>
</dbReference>
<evidence type="ECO:0000256" key="1">
    <source>
        <dbReference type="SAM" id="MobiDB-lite"/>
    </source>
</evidence>
<feature type="region of interest" description="Disordered" evidence="1">
    <location>
        <begin position="54"/>
        <end position="82"/>
    </location>
</feature>
<keyword evidence="2" id="KW-0472">Membrane</keyword>
<keyword evidence="2" id="KW-1133">Transmembrane helix</keyword>
<keyword evidence="4" id="KW-1185">Reference proteome</keyword>
<dbReference type="Proteomes" id="UP001267710">
    <property type="component" value="Unassembled WGS sequence"/>
</dbReference>
<feature type="compositionally biased region" description="Basic and acidic residues" evidence="1">
    <location>
        <begin position="1"/>
        <end position="17"/>
    </location>
</feature>
<accession>A0ABU1IAS5</accession>
<comment type="caution">
    <text evidence="3">The sequence shown here is derived from an EMBL/GenBank/DDBJ whole genome shotgun (WGS) entry which is preliminary data.</text>
</comment>
<evidence type="ECO:0000256" key="2">
    <source>
        <dbReference type="SAM" id="Phobius"/>
    </source>
</evidence>
<dbReference type="EMBL" id="JAVIZX010000001">
    <property type="protein sequence ID" value="MDR6213553.1"/>
    <property type="molecule type" value="Genomic_DNA"/>
</dbReference>
<protein>
    <submittedName>
        <fullName evidence="3">Ferric-dicitrate binding protein FerR (Iron transport regulator)</fullName>
    </submittedName>
</protein>
<reference evidence="3 4" key="1">
    <citation type="submission" date="2023-08" db="EMBL/GenBank/DDBJ databases">
        <title>Functional and genomic diversity of the sorghum phyllosphere microbiome.</title>
        <authorList>
            <person name="Shade A."/>
        </authorList>
    </citation>
    <scope>NUCLEOTIDE SEQUENCE [LARGE SCALE GENOMIC DNA]</scope>
    <source>
        <strain evidence="3 4">SORGH_AS_0335</strain>
    </source>
</reference>
<evidence type="ECO:0000313" key="3">
    <source>
        <dbReference type="EMBL" id="MDR6213553.1"/>
    </source>
</evidence>
<keyword evidence="2" id="KW-0812">Transmembrane</keyword>
<organism evidence="3 4">
    <name type="scientific">Paracidovorax wautersii</name>
    <dbReference type="NCBI Taxonomy" id="1177982"/>
    <lineage>
        <taxon>Bacteria</taxon>
        <taxon>Pseudomonadati</taxon>
        <taxon>Pseudomonadota</taxon>
        <taxon>Betaproteobacteria</taxon>
        <taxon>Burkholderiales</taxon>
        <taxon>Comamonadaceae</taxon>
        <taxon>Paracidovorax</taxon>
    </lineage>
</organism>
<sequence>MMDTTTDRNTGRPDLPQHTRRAPPGQDRRRAAWIILAVVAAALALGAILTFTGSDEDPYLPEARTATGAEAPAIPVPPARSN</sequence>
<feature type="transmembrane region" description="Helical" evidence="2">
    <location>
        <begin position="31"/>
        <end position="51"/>
    </location>
</feature>
<evidence type="ECO:0000313" key="4">
    <source>
        <dbReference type="Proteomes" id="UP001267710"/>
    </source>
</evidence>
<proteinExistence type="predicted"/>
<gene>
    <name evidence="3" type="ORF">QE399_001242</name>
</gene>